<keyword evidence="3" id="KW-1185">Reference proteome</keyword>
<protein>
    <submittedName>
        <fullName evidence="2">Uncharacterized protein</fullName>
    </submittedName>
</protein>
<gene>
    <name evidence="2" type="ordered locus">Bcav_2810</name>
</gene>
<dbReference type="RefSeq" id="WP_015883295.1">
    <property type="nucleotide sequence ID" value="NC_012669.1"/>
</dbReference>
<dbReference type="Proteomes" id="UP000007962">
    <property type="component" value="Chromosome"/>
</dbReference>
<sequence>MSEFYVEPESLRRYAHQVSDHARAAEAAAAYADSWLVEACAVGVLFDQFDDARCDVADLASATFRSLSEALQASGDELAASADYYATTDEDQAAEHDGALPDGGETDGEHSGAGVTAGAGSRD</sequence>
<dbReference type="HOGENOM" id="CLU_2092016_0_0_11"/>
<dbReference type="Pfam" id="PF10824">
    <property type="entry name" value="T7SS_ESX_EspC"/>
    <property type="match status" value="1"/>
</dbReference>
<evidence type="ECO:0000313" key="3">
    <source>
        <dbReference type="Proteomes" id="UP000007962"/>
    </source>
</evidence>
<dbReference type="STRING" id="471853.Bcav_2810"/>
<feature type="region of interest" description="Disordered" evidence="1">
    <location>
        <begin position="82"/>
        <end position="123"/>
    </location>
</feature>
<reference evidence="2 3" key="1">
    <citation type="journal article" date="2009" name="Stand. Genomic Sci.">
        <title>Complete genome sequence of Beutenbergia cavernae type strain (HKI 0122).</title>
        <authorList>
            <person name="Land M."/>
            <person name="Pukall R."/>
            <person name="Abt B."/>
            <person name="Goker M."/>
            <person name="Rohde M."/>
            <person name="Glavina Del Rio T."/>
            <person name="Tice H."/>
            <person name="Copeland A."/>
            <person name="Cheng J.F."/>
            <person name="Lucas S."/>
            <person name="Chen F."/>
            <person name="Nolan M."/>
            <person name="Bruce D."/>
            <person name="Goodwin L."/>
            <person name="Pitluck S."/>
            <person name="Ivanova N."/>
            <person name="Mavromatis K."/>
            <person name="Ovchinnikova G."/>
            <person name="Pati A."/>
            <person name="Chen A."/>
            <person name="Palaniappan K."/>
            <person name="Hauser L."/>
            <person name="Chang Y.J."/>
            <person name="Jefferies C.C."/>
            <person name="Saunders E."/>
            <person name="Brettin T."/>
            <person name="Detter J.C."/>
            <person name="Han C."/>
            <person name="Chain P."/>
            <person name="Bristow J."/>
            <person name="Eisen J.A."/>
            <person name="Markowitz V."/>
            <person name="Hugenholtz P."/>
            <person name="Kyrpides N.C."/>
            <person name="Klenk H.P."/>
            <person name="Lapidus A."/>
        </authorList>
    </citation>
    <scope>NUCLEOTIDE SEQUENCE [LARGE SCALE GENOMIC DNA]</scope>
    <source>
        <strain evidence="3">ATCC BAA-8 / DSM 12333 / NBRC 16432</strain>
    </source>
</reference>
<dbReference type="GO" id="GO:0009306">
    <property type="term" value="P:protein secretion"/>
    <property type="evidence" value="ECO:0007669"/>
    <property type="project" value="InterPro"/>
</dbReference>
<organism evidence="2 3">
    <name type="scientific">Beutenbergia cavernae (strain ATCC BAA-8 / DSM 12333 / CCUG 43141 / JCM 11478 / NBRC 16432 / NCIMB 13614 / HKI 0122)</name>
    <dbReference type="NCBI Taxonomy" id="471853"/>
    <lineage>
        <taxon>Bacteria</taxon>
        <taxon>Bacillati</taxon>
        <taxon>Actinomycetota</taxon>
        <taxon>Actinomycetes</taxon>
        <taxon>Micrococcales</taxon>
        <taxon>Beutenbergiaceae</taxon>
        <taxon>Beutenbergia</taxon>
    </lineage>
</organism>
<evidence type="ECO:0000256" key="1">
    <source>
        <dbReference type="SAM" id="MobiDB-lite"/>
    </source>
</evidence>
<dbReference type="AlphaFoldDB" id="C5BYF5"/>
<dbReference type="KEGG" id="bcv:Bcav_2810"/>
<dbReference type="InterPro" id="IPR022536">
    <property type="entry name" value="EspC"/>
</dbReference>
<proteinExistence type="predicted"/>
<dbReference type="EMBL" id="CP001618">
    <property type="protein sequence ID" value="ACQ81055.1"/>
    <property type="molecule type" value="Genomic_DNA"/>
</dbReference>
<accession>C5BYF5</accession>
<evidence type="ECO:0000313" key="2">
    <source>
        <dbReference type="EMBL" id="ACQ81055.1"/>
    </source>
</evidence>
<name>C5BYF5_BEUC1</name>